<evidence type="ECO:0000313" key="1">
    <source>
        <dbReference type="EMBL" id="MBF4769763.1"/>
    </source>
</evidence>
<dbReference type="AlphaFoldDB" id="A0A930VRQ0"/>
<sequence>MAANNTLQRVTIANGPAPYIGWALVDQLGRGMAGAEPSDWGLPGQIIDSTNLGSCTEAEIYPEFDGFESVFTKAWGM</sequence>
<dbReference type="EMBL" id="JADKPO010000031">
    <property type="protein sequence ID" value="MBF4769763.1"/>
    <property type="molecule type" value="Genomic_DNA"/>
</dbReference>
<accession>A0A930VRQ0</accession>
<name>A0A930VRQ0_9ACTN</name>
<proteinExistence type="predicted"/>
<protein>
    <submittedName>
        <fullName evidence="1">Uncharacterized protein</fullName>
    </submittedName>
</protein>
<comment type="caution">
    <text evidence="1">The sequence shown here is derived from an EMBL/GenBank/DDBJ whole genome shotgun (WGS) entry which is preliminary data.</text>
</comment>
<gene>
    <name evidence="1" type="ORF">ISU10_18490</name>
</gene>
<dbReference type="RefSeq" id="WP_194697908.1">
    <property type="nucleotide sequence ID" value="NZ_JADKPO010000031.1"/>
</dbReference>
<organism evidence="1 2">
    <name type="scientific">Nocardioides agariphilus</name>
    <dbReference type="NCBI Taxonomy" id="433664"/>
    <lineage>
        <taxon>Bacteria</taxon>
        <taxon>Bacillati</taxon>
        <taxon>Actinomycetota</taxon>
        <taxon>Actinomycetes</taxon>
        <taxon>Propionibacteriales</taxon>
        <taxon>Nocardioidaceae</taxon>
        <taxon>Nocardioides</taxon>
    </lineage>
</organism>
<evidence type="ECO:0000313" key="2">
    <source>
        <dbReference type="Proteomes" id="UP000660668"/>
    </source>
</evidence>
<reference evidence="1" key="1">
    <citation type="submission" date="2020-11" db="EMBL/GenBank/DDBJ databases">
        <title>Nocardioides cynanchi sp. nov., isolated from soil of rhizosphere of Cynanchum wilfordii.</title>
        <authorList>
            <person name="Lee J.-S."/>
            <person name="Suh M.K."/>
            <person name="Kim J.-S."/>
        </authorList>
    </citation>
    <scope>NUCLEOTIDE SEQUENCE</scope>
    <source>
        <strain evidence="1">KCTC 19276</strain>
    </source>
</reference>
<keyword evidence="2" id="KW-1185">Reference proteome</keyword>
<dbReference type="Proteomes" id="UP000660668">
    <property type="component" value="Unassembled WGS sequence"/>
</dbReference>